<evidence type="ECO:0000313" key="3">
    <source>
        <dbReference type="Proteomes" id="UP000220841"/>
    </source>
</evidence>
<evidence type="ECO:0000259" key="1">
    <source>
        <dbReference type="Pfam" id="PF13276"/>
    </source>
</evidence>
<dbReference type="Proteomes" id="UP000220841">
    <property type="component" value="Unassembled WGS sequence"/>
</dbReference>
<dbReference type="AlphaFoldDB" id="A0A2A8HD76"/>
<feature type="domain" description="HTH-like" evidence="1">
    <location>
        <begin position="37"/>
        <end position="81"/>
    </location>
</feature>
<dbReference type="EMBL" id="NUBY01000095">
    <property type="protein sequence ID" value="PEQ03463.1"/>
    <property type="molecule type" value="Genomic_DNA"/>
</dbReference>
<reference evidence="2 3" key="1">
    <citation type="submission" date="2017-09" db="EMBL/GenBank/DDBJ databases">
        <title>Large-scale bioinformatics analysis of Bacillus genomes uncovers conserved roles of natural products in bacterial physiology.</title>
        <authorList>
            <consortium name="Agbiome Team Llc"/>
            <person name="Bleich R.M."/>
            <person name="Grubbs K.J."/>
            <person name="Santa Maria K.C."/>
            <person name="Allen S.E."/>
            <person name="Farag S."/>
            <person name="Shank E.A."/>
            <person name="Bowers A."/>
        </authorList>
    </citation>
    <scope>NUCLEOTIDE SEQUENCE [LARGE SCALE GENOMIC DNA]</scope>
    <source>
        <strain evidence="2 3">AFS021349</strain>
    </source>
</reference>
<dbReference type="Pfam" id="PF13276">
    <property type="entry name" value="HTH_21"/>
    <property type="match status" value="1"/>
</dbReference>
<evidence type="ECO:0000313" key="2">
    <source>
        <dbReference type="EMBL" id="PEQ03463.1"/>
    </source>
</evidence>
<dbReference type="InterPro" id="IPR025948">
    <property type="entry name" value="HTH-like_dom"/>
</dbReference>
<proteinExistence type="predicted"/>
<organism evidence="2 3">
    <name type="scientific">Bacillus toyonensis</name>
    <dbReference type="NCBI Taxonomy" id="155322"/>
    <lineage>
        <taxon>Bacteria</taxon>
        <taxon>Bacillati</taxon>
        <taxon>Bacillota</taxon>
        <taxon>Bacilli</taxon>
        <taxon>Bacillales</taxon>
        <taxon>Bacillaceae</taxon>
        <taxon>Bacillus</taxon>
        <taxon>Bacillus cereus group</taxon>
    </lineage>
</organism>
<sequence>MEHRNEFRVVKMCQVFGVSRNGYYAWLKGPISSQKNRKEQLIKQIRNEYLQSNQMYGSPKITKELQKQGVCVSQKTVARLM</sequence>
<accession>A0A2A8HD76</accession>
<gene>
    <name evidence="2" type="ORF">CN585_18330</name>
</gene>
<comment type="caution">
    <text evidence="2">The sequence shown here is derived from an EMBL/GenBank/DDBJ whole genome shotgun (WGS) entry which is preliminary data.</text>
</comment>
<dbReference type="PANTHER" id="PTHR46889:SF4">
    <property type="entry name" value="TRANSPOSASE INSO FOR INSERTION SEQUENCE ELEMENT IS911B-RELATED"/>
    <property type="match status" value="1"/>
</dbReference>
<dbReference type="InterPro" id="IPR050900">
    <property type="entry name" value="Transposase_IS3/IS150/IS904"/>
</dbReference>
<protein>
    <recommendedName>
        <fullName evidence="1">HTH-like domain-containing protein</fullName>
    </recommendedName>
</protein>
<dbReference type="PANTHER" id="PTHR46889">
    <property type="entry name" value="TRANSPOSASE INSF FOR INSERTION SEQUENCE IS3B-RELATED"/>
    <property type="match status" value="1"/>
</dbReference>
<name>A0A2A8HD76_9BACI</name>